<dbReference type="Proteomes" id="UP000255467">
    <property type="component" value="Unassembled WGS sequence"/>
</dbReference>
<feature type="domain" description="CAAX prenyl protease 2/Lysostaphin resistance protein A-like" evidence="1">
    <location>
        <begin position="159"/>
        <end position="251"/>
    </location>
</feature>
<dbReference type="InterPro" id="IPR003675">
    <property type="entry name" value="Rce1/LyrA-like_dom"/>
</dbReference>
<evidence type="ECO:0000313" key="2">
    <source>
        <dbReference type="EMBL" id="SUA76036.1"/>
    </source>
</evidence>
<dbReference type="STRING" id="1406858.GCA_000710895_02189"/>
<dbReference type="GO" id="GO:0006508">
    <property type="term" value="P:proteolysis"/>
    <property type="evidence" value="ECO:0007669"/>
    <property type="project" value="UniProtKB-KW"/>
</dbReference>
<keyword evidence="3" id="KW-1185">Reference proteome</keyword>
<sequence length="273" mass="27878">MAGKSSGDALAAVAGSAAGSGIAYVAGASARSSTGGRSRELSALGPRAWARSAAGRKRWRALPKAAAAMGLPLLWSNRVLPALALSMRGRTTANLAFAGGYAVLFRGRPGWFSASGWRVGLAAAGLTLAGYGVALAVPGLRERVGEIAERVPETSHAEWVGLHIPVGTVVSEELIFRGTLTPLLDDTFSTGGTWLGATVFGLWHIHPARAAGDPIPAAVAITAAAGLLFDHLRHRTGSATAPALLHLALNAGGALAPLLARRISEPPEILVGE</sequence>
<gene>
    <name evidence="2" type="ORF">NCTC1934_02351</name>
</gene>
<evidence type="ECO:0000259" key="1">
    <source>
        <dbReference type="Pfam" id="PF02517"/>
    </source>
</evidence>
<dbReference type="GO" id="GO:0004175">
    <property type="term" value="F:endopeptidase activity"/>
    <property type="evidence" value="ECO:0007669"/>
    <property type="project" value="UniProtKB-ARBA"/>
</dbReference>
<reference evidence="2 3" key="1">
    <citation type="submission" date="2018-06" db="EMBL/GenBank/DDBJ databases">
        <authorList>
            <consortium name="Pathogen Informatics"/>
            <person name="Doyle S."/>
        </authorList>
    </citation>
    <scope>NUCLEOTIDE SEQUENCE [LARGE SCALE GENOMIC DNA]</scope>
    <source>
        <strain evidence="2 3">NCTC1934</strain>
    </source>
</reference>
<dbReference type="AlphaFoldDB" id="A0A378YFS2"/>
<dbReference type="EMBL" id="UGRY01000002">
    <property type="protein sequence ID" value="SUA76036.1"/>
    <property type="molecule type" value="Genomic_DNA"/>
</dbReference>
<evidence type="ECO:0000313" key="3">
    <source>
        <dbReference type="Proteomes" id="UP000255467"/>
    </source>
</evidence>
<organism evidence="2 3">
    <name type="scientific">Nocardia otitidiscaviarum</name>
    <dbReference type="NCBI Taxonomy" id="1823"/>
    <lineage>
        <taxon>Bacteria</taxon>
        <taxon>Bacillati</taxon>
        <taxon>Actinomycetota</taxon>
        <taxon>Actinomycetes</taxon>
        <taxon>Mycobacteriales</taxon>
        <taxon>Nocardiaceae</taxon>
        <taxon>Nocardia</taxon>
    </lineage>
</organism>
<accession>A0A378YFS2</accession>
<dbReference type="GO" id="GO:0080120">
    <property type="term" value="P:CAAX-box protein maturation"/>
    <property type="evidence" value="ECO:0007669"/>
    <property type="project" value="UniProtKB-ARBA"/>
</dbReference>
<name>A0A378YFS2_9NOCA</name>
<keyword evidence="2" id="KW-0378">Hydrolase</keyword>
<proteinExistence type="predicted"/>
<protein>
    <submittedName>
        <fullName evidence="2">CAAX amino terminal protease self- immunity</fullName>
    </submittedName>
</protein>
<keyword evidence="2" id="KW-0645">Protease</keyword>
<dbReference type="Pfam" id="PF02517">
    <property type="entry name" value="Rce1-like"/>
    <property type="match status" value="1"/>
</dbReference>